<comment type="catalytic activity">
    <reaction evidence="11 12">
        <text>L-aspartate 4-semialdehyde + pyruvate = (2S,4S)-4-hydroxy-2,3,4,5-tetrahydrodipicolinate + H2O + H(+)</text>
        <dbReference type="Rhea" id="RHEA:34171"/>
        <dbReference type="ChEBI" id="CHEBI:15361"/>
        <dbReference type="ChEBI" id="CHEBI:15377"/>
        <dbReference type="ChEBI" id="CHEBI:15378"/>
        <dbReference type="ChEBI" id="CHEBI:67139"/>
        <dbReference type="ChEBI" id="CHEBI:537519"/>
        <dbReference type="EC" id="4.3.3.7"/>
    </reaction>
</comment>
<dbReference type="InterPro" id="IPR020624">
    <property type="entry name" value="Schiff_base-form_aldolases_CS"/>
</dbReference>
<sequence length="296" mass="31475">MTIFRGAGVALVTPFQEDGSVNYDKLDELIDFHCNNQTDSIIICGTTGESSTLTEKEHMDCIRFAVERTKKRIPVIAGTGSNCTQTAIELSTEAVAAGADGLLVVTPYYNKATQAGLVAHYTAIANAAKAPMILYSVASRTGVNIAPETVATLVKDVENIVAVKEASGNISQVAKIMQLTDGKVDLYSGNDDQIVPLMSLGGIGVISVLANVAPKDTHDICAKFFAGDLTGSRELQLKALPLINQLFCEVNPIPVKKAMNLMGMGVGPLRMPLCEMSEEHAAKLAKAMQEYGIKLA</sequence>
<reference evidence="16 17" key="1">
    <citation type="submission" date="2016-11" db="EMBL/GenBank/DDBJ databases">
        <authorList>
            <person name="Jaros S."/>
            <person name="Januszkiewicz K."/>
            <person name="Wedrychowicz H."/>
        </authorList>
    </citation>
    <scope>NUCLEOTIDE SEQUENCE [LARGE SCALE GENOMIC DNA]</scope>
    <source>
        <strain evidence="16 17">DSM 15480</strain>
    </source>
</reference>
<dbReference type="CDD" id="cd00950">
    <property type="entry name" value="DHDPS"/>
    <property type="match status" value="1"/>
</dbReference>
<evidence type="ECO:0000256" key="7">
    <source>
        <dbReference type="ARBA" id="ARBA00022915"/>
    </source>
</evidence>
<dbReference type="SUPFAM" id="SSF51569">
    <property type="entry name" value="Aldolase"/>
    <property type="match status" value="1"/>
</dbReference>
<dbReference type="GO" id="GO:0019877">
    <property type="term" value="P:diaminopimelate biosynthetic process"/>
    <property type="evidence" value="ECO:0007669"/>
    <property type="project" value="UniProtKB-UniRule"/>
</dbReference>
<comment type="subcellular location">
    <subcellularLocation>
        <location evidence="12">Cytoplasm</location>
    </subcellularLocation>
</comment>
<evidence type="ECO:0000256" key="14">
    <source>
        <dbReference type="PIRSR" id="PIRSR001365-1"/>
    </source>
</evidence>
<dbReference type="InterPro" id="IPR002220">
    <property type="entry name" value="DapA-like"/>
</dbReference>
<comment type="pathway">
    <text evidence="2 12">Amino-acid biosynthesis; L-lysine biosynthesis via DAP pathway; (S)-tetrahydrodipicolinate from L-aspartate: step 3/4.</text>
</comment>
<gene>
    <name evidence="12" type="primary">dapA</name>
    <name evidence="16" type="ORF">SAMN02745243_02917</name>
</gene>
<name>A0A1M6SC79_9FIRM</name>
<feature type="active site" description="Schiff-base intermediate with substrate" evidence="12 14">
    <location>
        <position position="164"/>
    </location>
</feature>
<dbReference type="OrthoDB" id="9782828at2"/>
<dbReference type="RefSeq" id="WP_073111752.1">
    <property type="nucleotide sequence ID" value="NZ_FQZY01000048.1"/>
</dbReference>
<dbReference type="UniPathway" id="UPA00034">
    <property type="reaction ID" value="UER00017"/>
</dbReference>
<dbReference type="Pfam" id="PF00701">
    <property type="entry name" value="DHDPS"/>
    <property type="match status" value="1"/>
</dbReference>
<evidence type="ECO:0000256" key="5">
    <source>
        <dbReference type="ARBA" id="ARBA00022490"/>
    </source>
</evidence>
<evidence type="ECO:0000256" key="3">
    <source>
        <dbReference type="ARBA" id="ARBA00007592"/>
    </source>
</evidence>
<comment type="subunit">
    <text evidence="12">Homotetramer; dimer of dimers.</text>
</comment>
<keyword evidence="8 12" id="KW-0457">Lysine biosynthesis</keyword>
<dbReference type="PROSITE" id="PS00665">
    <property type="entry name" value="DHDPS_1"/>
    <property type="match status" value="1"/>
</dbReference>
<evidence type="ECO:0000256" key="11">
    <source>
        <dbReference type="ARBA" id="ARBA00047836"/>
    </source>
</evidence>
<dbReference type="AlphaFoldDB" id="A0A1M6SC79"/>
<dbReference type="PANTHER" id="PTHR12128:SF66">
    <property type="entry name" value="4-HYDROXY-2-OXOGLUTARATE ALDOLASE, MITOCHONDRIAL"/>
    <property type="match status" value="1"/>
</dbReference>
<dbReference type="GO" id="GO:0005829">
    <property type="term" value="C:cytosol"/>
    <property type="evidence" value="ECO:0007669"/>
    <property type="project" value="TreeGrafter"/>
</dbReference>
<evidence type="ECO:0000256" key="4">
    <source>
        <dbReference type="ARBA" id="ARBA00012086"/>
    </source>
</evidence>
<feature type="site" description="Part of a proton relay during catalysis" evidence="12">
    <location>
        <position position="46"/>
    </location>
</feature>
<feature type="binding site" evidence="12 15">
    <location>
        <position position="206"/>
    </location>
    <ligand>
        <name>pyruvate</name>
        <dbReference type="ChEBI" id="CHEBI:15361"/>
    </ligand>
</feature>
<comment type="caution">
    <text evidence="12">Was originally thought to be a dihydrodipicolinate synthase (DHDPS), catalyzing the condensation of (S)-aspartate-beta-semialdehyde [(S)-ASA] and pyruvate to dihydrodipicolinate (DHDP). However, it was shown in E.coli that the product of the enzymatic reaction is not dihydrodipicolinate but in fact (4S)-4-hydroxy-2,3,4,5-tetrahydro-(2S)-dipicolinic acid (HTPA), and that the consecutive dehydration reaction leading to DHDP is not spontaneous but catalyzed by DapB.</text>
</comment>
<keyword evidence="7 12" id="KW-0220">Diaminopimelate biosynthesis</keyword>
<evidence type="ECO:0000256" key="8">
    <source>
        <dbReference type="ARBA" id="ARBA00023154"/>
    </source>
</evidence>
<dbReference type="EC" id="4.3.3.7" evidence="4 12"/>
<evidence type="ECO:0000256" key="15">
    <source>
        <dbReference type="PIRSR" id="PIRSR001365-2"/>
    </source>
</evidence>
<feature type="site" description="Part of a proton relay during catalysis" evidence="12">
    <location>
        <position position="109"/>
    </location>
</feature>
<keyword evidence="10 12" id="KW-0704">Schiff base</keyword>
<evidence type="ECO:0000256" key="13">
    <source>
        <dbReference type="PIRNR" id="PIRNR001365"/>
    </source>
</evidence>
<dbReference type="Gene3D" id="3.20.20.70">
    <property type="entry name" value="Aldolase class I"/>
    <property type="match status" value="1"/>
</dbReference>
<evidence type="ECO:0000313" key="17">
    <source>
        <dbReference type="Proteomes" id="UP000184301"/>
    </source>
</evidence>
<dbReference type="HAMAP" id="MF_00418">
    <property type="entry name" value="DapA"/>
    <property type="match status" value="1"/>
</dbReference>
<dbReference type="GO" id="GO:0008840">
    <property type="term" value="F:4-hydroxy-tetrahydrodipicolinate synthase activity"/>
    <property type="evidence" value="ECO:0007669"/>
    <property type="project" value="UniProtKB-UniRule"/>
</dbReference>
<accession>A0A1M6SC79</accession>
<dbReference type="InterPro" id="IPR013785">
    <property type="entry name" value="Aldolase_TIM"/>
</dbReference>
<evidence type="ECO:0000256" key="9">
    <source>
        <dbReference type="ARBA" id="ARBA00023239"/>
    </source>
</evidence>
<keyword evidence="9 12" id="KW-0456">Lyase</keyword>
<protein>
    <recommendedName>
        <fullName evidence="4 12">4-hydroxy-tetrahydrodipicolinate synthase</fullName>
        <shortName evidence="12">HTPA synthase</shortName>
        <ecNumber evidence="4 12">4.3.3.7</ecNumber>
    </recommendedName>
</protein>
<dbReference type="SMART" id="SM01130">
    <property type="entry name" value="DHDPS"/>
    <property type="match status" value="1"/>
</dbReference>
<dbReference type="PRINTS" id="PR00146">
    <property type="entry name" value="DHPICSNTHASE"/>
</dbReference>
<dbReference type="PIRSF" id="PIRSF001365">
    <property type="entry name" value="DHDPS"/>
    <property type="match status" value="1"/>
</dbReference>
<feature type="active site" description="Proton donor/acceptor" evidence="12 14">
    <location>
        <position position="135"/>
    </location>
</feature>
<evidence type="ECO:0000313" key="16">
    <source>
        <dbReference type="EMBL" id="SHK42364.1"/>
    </source>
</evidence>
<evidence type="ECO:0000256" key="6">
    <source>
        <dbReference type="ARBA" id="ARBA00022605"/>
    </source>
</evidence>
<comment type="similarity">
    <text evidence="3 12 13">Belongs to the DapA family.</text>
</comment>
<organism evidence="16 17">
    <name type="scientific">Hespellia stercorisuis DSM 15480</name>
    <dbReference type="NCBI Taxonomy" id="1121950"/>
    <lineage>
        <taxon>Bacteria</taxon>
        <taxon>Bacillati</taxon>
        <taxon>Bacillota</taxon>
        <taxon>Clostridia</taxon>
        <taxon>Lachnospirales</taxon>
        <taxon>Lachnospiraceae</taxon>
        <taxon>Hespellia</taxon>
    </lineage>
</organism>
<evidence type="ECO:0000256" key="2">
    <source>
        <dbReference type="ARBA" id="ARBA00005120"/>
    </source>
</evidence>
<dbReference type="STRING" id="1121950.SAMN02745243_02917"/>
<dbReference type="NCBIfam" id="TIGR00674">
    <property type="entry name" value="dapA"/>
    <property type="match status" value="1"/>
</dbReference>
<keyword evidence="5 12" id="KW-0963">Cytoplasm</keyword>
<keyword evidence="17" id="KW-1185">Reference proteome</keyword>
<comment type="function">
    <text evidence="1 12">Catalyzes the condensation of (S)-aspartate-beta-semialdehyde [(S)-ASA] and pyruvate to 4-hydroxy-tetrahydrodipicolinate (HTPA).</text>
</comment>
<dbReference type="GO" id="GO:0009089">
    <property type="term" value="P:lysine biosynthetic process via diaminopimelate"/>
    <property type="evidence" value="ECO:0007669"/>
    <property type="project" value="UniProtKB-UniRule"/>
</dbReference>
<dbReference type="InterPro" id="IPR005263">
    <property type="entry name" value="DapA"/>
</dbReference>
<feature type="binding site" evidence="12 15">
    <location>
        <position position="47"/>
    </location>
    <ligand>
        <name>pyruvate</name>
        <dbReference type="ChEBI" id="CHEBI:15361"/>
    </ligand>
</feature>
<keyword evidence="6 12" id="KW-0028">Amino-acid biosynthesis</keyword>
<dbReference type="EMBL" id="FQZY01000048">
    <property type="protein sequence ID" value="SHK42364.1"/>
    <property type="molecule type" value="Genomic_DNA"/>
</dbReference>
<evidence type="ECO:0000256" key="12">
    <source>
        <dbReference type="HAMAP-Rule" id="MF_00418"/>
    </source>
</evidence>
<evidence type="ECO:0000256" key="1">
    <source>
        <dbReference type="ARBA" id="ARBA00003294"/>
    </source>
</evidence>
<dbReference type="Proteomes" id="UP000184301">
    <property type="component" value="Unassembled WGS sequence"/>
</dbReference>
<dbReference type="PANTHER" id="PTHR12128">
    <property type="entry name" value="DIHYDRODIPICOLINATE SYNTHASE"/>
    <property type="match status" value="1"/>
</dbReference>
<evidence type="ECO:0000256" key="10">
    <source>
        <dbReference type="ARBA" id="ARBA00023270"/>
    </source>
</evidence>
<proteinExistence type="inferred from homology"/>